<name>A0AAE3EHT4_9SPIR</name>
<dbReference type="PRINTS" id="PR00080">
    <property type="entry name" value="SDRFAMILY"/>
</dbReference>
<dbReference type="Pfam" id="PF00106">
    <property type="entry name" value="adh_short"/>
    <property type="match status" value="1"/>
</dbReference>
<dbReference type="EMBL" id="JAINWA010000001">
    <property type="protein sequence ID" value="MCD1654465.1"/>
    <property type="molecule type" value="Genomic_DNA"/>
</dbReference>
<sequence>MKQIAIVTGASSGMGSDFARQIDGREGIDEIWLVARRRARLESLAGELKNARAVIIEADLSTDEGISIITAKLAAEKPSVRILVNNAGYGKIGNFSDLSRGDNLGMVDLNVRTLTALTYDALPYMATGSSIIQVASLAAFLPISTMAVYAASKSYVLSFSEALAVELEARGISVTALCPGPVATEFFEIAANKKDHGMKGLVPSSLVVSRALKAAEKGKAAILPTAIWKLTAFFTRFAPRKFLARAAGRMM</sequence>
<evidence type="ECO:0000313" key="5">
    <source>
        <dbReference type="EMBL" id="MCD1653114.1"/>
    </source>
</evidence>
<evidence type="ECO:0000256" key="4">
    <source>
        <dbReference type="RuleBase" id="RU000363"/>
    </source>
</evidence>
<keyword evidence="7" id="KW-1185">Reference proteome</keyword>
<dbReference type="SUPFAM" id="SSF51735">
    <property type="entry name" value="NAD(P)-binding Rossmann-fold domains"/>
    <property type="match status" value="1"/>
</dbReference>
<protein>
    <submittedName>
        <fullName evidence="6">SDR family NAD(P)-dependent oxidoreductase</fullName>
    </submittedName>
</protein>
<dbReference type="CDD" id="cd05233">
    <property type="entry name" value="SDR_c"/>
    <property type="match status" value="1"/>
</dbReference>
<keyword evidence="3" id="KW-0560">Oxidoreductase</keyword>
<dbReference type="InterPro" id="IPR036291">
    <property type="entry name" value="NAD(P)-bd_dom_sf"/>
</dbReference>
<accession>A0AAE3EHT4</accession>
<dbReference type="InterPro" id="IPR002347">
    <property type="entry name" value="SDR_fam"/>
</dbReference>
<dbReference type="InterPro" id="IPR020904">
    <property type="entry name" value="Sc_DH/Rdtase_CS"/>
</dbReference>
<dbReference type="Gene3D" id="3.40.50.720">
    <property type="entry name" value="NAD(P)-binding Rossmann-like Domain"/>
    <property type="match status" value="1"/>
</dbReference>
<evidence type="ECO:0000256" key="1">
    <source>
        <dbReference type="ARBA" id="ARBA00006484"/>
    </source>
</evidence>
<comment type="caution">
    <text evidence="6">The sequence shown here is derived from an EMBL/GenBank/DDBJ whole genome shotgun (WGS) entry which is preliminary data.</text>
</comment>
<dbReference type="PIRSF" id="PIRSF000126">
    <property type="entry name" value="11-beta-HSD1"/>
    <property type="match status" value="1"/>
</dbReference>
<reference evidence="6" key="1">
    <citation type="submission" date="2021-08" db="EMBL/GenBank/DDBJ databases">
        <title>Comparative analyses of Brucepasteria parasyntrophica and Teretinema zuelzerae.</title>
        <authorList>
            <person name="Song Y."/>
            <person name="Brune A."/>
        </authorList>
    </citation>
    <scope>NUCLEOTIDE SEQUENCE</scope>
    <source>
        <strain evidence="6">DSM 1903</strain>
    </source>
</reference>
<proteinExistence type="inferred from homology"/>
<dbReference type="PANTHER" id="PTHR43391">
    <property type="entry name" value="RETINOL DEHYDROGENASE-RELATED"/>
    <property type="match status" value="1"/>
</dbReference>
<evidence type="ECO:0000256" key="3">
    <source>
        <dbReference type="ARBA" id="ARBA00023002"/>
    </source>
</evidence>
<dbReference type="AlphaFoldDB" id="A0AAE3EHT4"/>
<dbReference type="GO" id="GO:0016491">
    <property type="term" value="F:oxidoreductase activity"/>
    <property type="evidence" value="ECO:0007669"/>
    <property type="project" value="UniProtKB-KW"/>
</dbReference>
<dbReference type="PRINTS" id="PR00081">
    <property type="entry name" value="GDHRDH"/>
</dbReference>
<evidence type="ECO:0000313" key="6">
    <source>
        <dbReference type="EMBL" id="MCD1654465.1"/>
    </source>
</evidence>
<keyword evidence="2" id="KW-0521">NADP</keyword>
<dbReference type="PROSITE" id="PS00061">
    <property type="entry name" value="ADH_SHORT"/>
    <property type="match status" value="1"/>
</dbReference>
<gene>
    <name evidence="5" type="ORF">K7J14_00115</name>
    <name evidence="6" type="ORF">K7J14_07070</name>
</gene>
<organism evidence="6 7">
    <name type="scientific">Teretinema zuelzerae</name>
    <dbReference type="NCBI Taxonomy" id="156"/>
    <lineage>
        <taxon>Bacteria</taxon>
        <taxon>Pseudomonadati</taxon>
        <taxon>Spirochaetota</taxon>
        <taxon>Spirochaetia</taxon>
        <taxon>Spirochaetales</taxon>
        <taxon>Treponemataceae</taxon>
        <taxon>Teretinema</taxon>
    </lineage>
</organism>
<dbReference type="RefSeq" id="WP_230752005.1">
    <property type="nucleotide sequence ID" value="NZ_JAINWA010000001.1"/>
</dbReference>
<dbReference type="PANTHER" id="PTHR43391:SF14">
    <property type="entry name" value="DEHYDROGENASE_REDUCTASE SDR FAMILY PROTEIN 7-LIKE"/>
    <property type="match status" value="1"/>
</dbReference>
<comment type="similarity">
    <text evidence="1 4">Belongs to the short-chain dehydrogenases/reductases (SDR) family.</text>
</comment>
<dbReference type="EMBL" id="JAINWA010000001">
    <property type="protein sequence ID" value="MCD1653114.1"/>
    <property type="molecule type" value="Genomic_DNA"/>
</dbReference>
<dbReference type="Proteomes" id="UP001198163">
    <property type="component" value="Unassembled WGS sequence"/>
</dbReference>
<evidence type="ECO:0000313" key="7">
    <source>
        <dbReference type="Proteomes" id="UP001198163"/>
    </source>
</evidence>
<evidence type="ECO:0000256" key="2">
    <source>
        <dbReference type="ARBA" id="ARBA00022857"/>
    </source>
</evidence>